<gene>
    <name evidence="8" type="primary">leuA</name>
</gene>
<dbReference type="SUPFAM" id="SSF51569">
    <property type="entry name" value="Aldolase"/>
    <property type="match status" value="1"/>
</dbReference>
<dbReference type="EC" id="2.3.3.13" evidence="2"/>
<keyword evidence="8" id="KW-0012">Acyltransferase</keyword>
<dbReference type="EMBL" id="KF900870">
    <property type="protein sequence ID" value="AIF09686.1"/>
    <property type="molecule type" value="Genomic_DNA"/>
</dbReference>
<comment type="pathway">
    <text evidence="1">Amino-acid biosynthesis; L-leucine biosynthesis; L-leucine from 3-methyl-2-oxobutanoate: step 1/4.</text>
</comment>
<evidence type="ECO:0000256" key="4">
    <source>
        <dbReference type="ARBA" id="ARBA00022679"/>
    </source>
</evidence>
<dbReference type="InterPro" id="IPR050073">
    <property type="entry name" value="2-IPM_HCS-like"/>
</dbReference>
<comment type="similarity">
    <text evidence="6">Belongs to the alpha-IPM synthase/homocitrate synthase family.</text>
</comment>
<evidence type="ECO:0000256" key="3">
    <source>
        <dbReference type="ARBA" id="ARBA00022605"/>
    </source>
</evidence>
<protein>
    <recommendedName>
        <fullName evidence="2">2-isopropylmalate synthase</fullName>
        <ecNumber evidence="2">2.3.3.13</ecNumber>
    </recommendedName>
</protein>
<dbReference type="PANTHER" id="PTHR10277">
    <property type="entry name" value="HOMOCITRATE SYNTHASE-RELATED"/>
    <property type="match status" value="1"/>
</dbReference>
<evidence type="ECO:0000256" key="2">
    <source>
        <dbReference type="ARBA" id="ARBA00012973"/>
    </source>
</evidence>
<dbReference type="GO" id="GO:0009098">
    <property type="term" value="P:L-leucine biosynthetic process"/>
    <property type="evidence" value="ECO:0007669"/>
    <property type="project" value="TreeGrafter"/>
</dbReference>
<feature type="domain" description="Pyruvate carboxyltransferase" evidence="7">
    <location>
        <begin position="3"/>
        <end position="159"/>
    </location>
</feature>
<accession>A0A075H0A7</accession>
<reference evidence="8" key="1">
    <citation type="journal article" date="2014" name="Genome Biol. Evol.">
        <title>Pangenome evidence for extensive interdomain horizontal transfer affecting lineage core and shell genes in uncultured planktonic thaumarchaeota and euryarchaeota.</title>
        <authorList>
            <person name="Deschamps P."/>
            <person name="Zivanovic Y."/>
            <person name="Moreira D."/>
            <person name="Rodriguez-Valera F."/>
            <person name="Lopez-Garcia P."/>
        </authorList>
    </citation>
    <scope>NUCLEOTIDE SEQUENCE</scope>
</reference>
<keyword evidence="3" id="KW-0028">Amino-acid biosynthesis</keyword>
<dbReference type="PANTHER" id="PTHR10277:SF9">
    <property type="entry name" value="2-ISOPROPYLMALATE SYNTHASE 1, CHLOROPLASTIC-RELATED"/>
    <property type="match status" value="1"/>
</dbReference>
<keyword evidence="4 6" id="KW-0808">Transferase</keyword>
<organism evidence="8">
    <name type="scientific">uncultured marine thaumarchaeote KM3_40_A11</name>
    <dbReference type="NCBI Taxonomy" id="1456141"/>
    <lineage>
        <taxon>Archaea</taxon>
        <taxon>Nitrososphaerota</taxon>
        <taxon>environmental samples</taxon>
    </lineage>
</organism>
<dbReference type="InterPro" id="IPR013785">
    <property type="entry name" value="Aldolase_TIM"/>
</dbReference>
<dbReference type="PROSITE" id="PS00815">
    <property type="entry name" value="AIPM_HOMOCIT_SYNTH_1"/>
    <property type="match status" value="1"/>
</dbReference>
<evidence type="ECO:0000256" key="5">
    <source>
        <dbReference type="ARBA" id="ARBA00023304"/>
    </source>
</evidence>
<dbReference type="InterPro" id="IPR002034">
    <property type="entry name" value="AIPM/Hcit_synth_CS"/>
</dbReference>
<evidence type="ECO:0000259" key="7">
    <source>
        <dbReference type="PROSITE" id="PS50991"/>
    </source>
</evidence>
<dbReference type="Gene3D" id="3.20.20.70">
    <property type="entry name" value="Aldolase class I"/>
    <property type="match status" value="1"/>
</dbReference>
<dbReference type="GO" id="GO:0003852">
    <property type="term" value="F:2-isopropylmalate synthase activity"/>
    <property type="evidence" value="ECO:0007669"/>
    <property type="project" value="UniProtKB-EC"/>
</dbReference>
<sequence length="159" mass="17769">MKVRIFDTTLRDGEQSPGVALSPENKLSIAKKLDELGVDAIETGFPVISEGEQNAIKMITQANLSAELCGLARTNQRDIDAVIDCGLKYVHTFIATSDIHLQHKLHLSQDQALEKAVESVEYAKSRGLQVEFSAEDATRTDRDFLKKYLQRLQKLEPIE</sequence>
<evidence type="ECO:0000313" key="8">
    <source>
        <dbReference type="EMBL" id="AIF09686.1"/>
    </source>
</evidence>
<evidence type="ECO:0000256" key="6">
    <source>
        <dbReference type="RuleBase" id="RU003523"/>
    </source>
</evidence>
<evidence type="ECO:0000256" key="1">
    <source>
        <dbReference type="ARBA" id="ARBA00004689"/>
    </source>
</evidence>
<proteinExistence type="inferred from homology"/>
<dbReference type="PROSITE" id="PS50991">
    <property type="entry name" value="PYR_CT"/>
    <property type="match status" value="1"/>
</dbReference>
<keyword evidence="5" id="KW-0100">Branched-chain amino acid biosynthesis</keyword>
<dbReference type="Pfam" id="PF00682">
    <property type="entry name" value="HMGL-like"/>
    <property type="match status" value="1"/>
</dbReference>
<name>A0A075H0A7_9ARCH</name>
<dbReference type="InterPro" id="IPR000891">
    <property type="entry name" value="PYR_CT"/>
</dbReference>
<dbReference type="AlphaFoldDB" id="A0A075H0A7"/>